<accession>C1GX47</accession>
<gene>
    <name evidence="2" type="ORF">PAAG_03421</name>
</gene>
<dbReference type="VEuPathDB" id="FungiDB:PAAG_03421"/>
<sequence length="107" mass="12265">MAAGDASSFFSSTVTSSLDRMHGRKVKQSMRLGVNHIDKEVKDNFYKKRIQSQRSLVQYNPDEILTRLHTQFHTPYPPPRVSSWIPVNLDPQDSWQCDSVGTAEQQD</sequence>
<feature type="region of interest" description="Disordered" evidence="1">
    <location>
        <begin position="1"/>
        <end position="27"/>
    </location>
</feature>
<dbReference type="EMBL" id="KN293998">
    <property type="protein sequence ID" value="EEH41135.2"/>
    <property type="molecule type" value="Genomic_DNA"/>
</dbReference>
<keyword evidence="3" id="KW-1185">Reference proteome</keyword>
<dbReference type="Proteomes" id="UP000002059">
    <property type="component" value="Partially assembled WGS sequence"/>
</dbReference>
<name>C1GX47_PARBA</name>
<evidence type="ECO:0000313" key="2">
    <source>
        <dbReference type="EMBL" id="EEH41135.2"/>
    </source>
</evidence>
<organism evidence="2 3">
    <name type="scientific">Paracoccidioides lutzii (strain ATCC MYA-826 / Pb01)</name>
    <name type="common">Paracoccidioides brasiliensis</name>
    <dbReference type="NCBI Taxonomy" id="502779"/>
    <lineage>
        <taxon>Eukaryota</taxon>
        <taxon>Fungi</taxon>
        <taxon>Dikarya</taxon>
        <taxon>Ascomycota</taxon>
        <taxon>Pezizomycotina</taxon>
        <taxon>Eurotiomycetes</taxon>
        <taxon>Eurotiomycetidae</taxon>
        <taxon>Onygenales</taxon>
        <taxon>Ajellomycetaceae</taxon>
        <taxon>Paracoccidioides</taxon>
    </lineage>
</organism>
<reference evidence="2 3" key="1">
    <citation type="journal article" date="2011" name="PLoS Genet.">
        <title>Comparative genomic analysis of human fungal pathogens causing paracoccidioidomycosis.</title>
        <authorList>
            <person name="Desjardins C.A."/>
            <person name="Champion M.D."/>
            <person name="Holder J.W."/>
            <person name="Muszewska A."/>
            <person name="Goldberg J."/>
            <person name="Bailao A.M."/>
            <person name="Brigido M.M."/>
            <person name="Ferreira M.E."/>
            <person name="Garcia A.M."/>
            <person name="Grynberg M."/>
            <person name="Gujja S."/>
            <person name="Heiman D.I."/>
            <person name="Henn M.R."/>
            <person name="Kodira C.D."/>
            <person name="Leon-Narvaez H."/>
            <person name="Longo L.V."/>
            <person name="Ma L.J."/>
            <person name="Malavazi I."/>
            <person name="Matsuo A.L."/>
            <person name="Morais F.V."/>
            <person name="Pereira M."/>
            <person name="Rodriguez-Brito S."/>
            <person name="Sakthikumar S."/>
            <person name="Salem-Izacc S.M."/>
            <person name="Sykes S.M."/>
            <person name="Teixeira M.M."/>
            <person name="Vallejo M.C."/>
            <person name="Walter M.E."/>
            <person name="Yandava C."/>
            <person name="Young S."/>
            <person name="Zeng Q."/>
            <person name="Zucker J."/>
            <person name="Felipe M.S."/>
            <person name="Goldman G.H."/>
            <person name="Haas B.J."/>
            <person name="McEwen J.G."/>
            <person name="Nino-Vega G."/>
            <person name="Puccia R."/>
            <person name="San-Blas G."/>
            <person name="Soares C.M."/>
            <person name="Birren B.W."/>
            <person name="Cuomo C.A."/>
        </authorList>
    </citation>
    <scope>NUCLEOTIDE SEQUENCE [LARGE SCALE GENOMIC DNA]</scope>
    <source>
        <strain evidence="3">ATCC MYA-826 / Pb01</strain>
    </source>
</reference>
<evidence type="ECO:0000256" key="1">
    <source>
        <dbReference type="SAM" id="MobiDB-lite"/>
    </source>
</evidence>
<protein>
    <submittedName>
        <fullName evidence="2">Uncharacterized protein</fullName>
    </submittedName>
</protein>
<evidence type="ECO:0000313" key="3">
    <source>
        <dbReference type="Proteomes" id="UP000002059"/>
    </source>
</evidence>
<dbReference type="HOGENOM" id="CLU_2210787_0_0_1"/>
<dbReference type="KEGG" id="pbl:PAAG_03421"/>
<feature type="compositionally biased region" description="Low complexity" evidence="1">
    <location>
        <begin position="7"/>
        <end position="17"/>
    </location>
</feature>
<dbReference type="GeneID" id="9098255"/>
<dbReference type="AlphaFoldDB" id="C1GX47"/>
<dbReference type="RefSeq" id="XP_015701937.1">
    <property type="nucleotide sequence ID" value="XM_015844963.1"/>
</dbReference>
<proteinExistence type="predicted"/>